<dbReference type="Proteomes" id="UP000198534">
    <property type="component" value="Unassembled WGS sequence"/>
</dbReference>
<dbReference type="EMBL" id="FNNQ01000012">
    <property type="protein sequence ID" value="SDX22026.1"/>
    <property type="molecule type" value="Genomic_DNA"/>
</dbReference>
<evidence type="ECO:0000313" key="1">
    <source>
        <dbReference type="EMBL" id="SDX22026.1"/>
    </source>
</evidence>
<organism evidence="1 2">
    <name type="scientific">Marininema mesophilum</name>
    <dbReference type="NCBI Taxonomy" id="1048340"/>
    <lineage>
        <taxon>Bacteria</taxon>
        <taxon>Bacillati</taxon>
        <taxon>Bacillota</taxon>
        <taxon>Bacilli</taxon>
        <taxon>Bacillales</taxon>
        <taxon>Thermoactinomycetaceae</taxon>
        <taxon>Marininema</taxon>
    </lineage>
</organism>
<name>A0A1H2ZXC6_9BACL</name>
<keyword evidence="2" id="KW-1185">Reference proteome</keyword>
<dbReference type="AlphaFoldDB" id="A0A1H2ZXC6"/>
<sequence length="81" mass="9933">MMKLCFFLFDLTYQLIFYYNHSLNVVKSRVCSFSYKKRRYSLLLLEELNSISFRLLLLIRNYFQRGTEGIPLFFYDFIALF</sequence>
<accession>A0A1H2ZXC6</accession>
<protein>
    <submittedName>
        <fullName evidence="1">Uncharacterized protein</fullName>
    </submittedName>
</protein>
<gene>
    <name evidence="1" type="ORF">SAMN05444487_11242</name>
</gene>
<evidence type="ECO:0000313" key="2">
    <source>
        <dbReference type="Proteomes" id="UP000198534"/>
    </source>
</evidence>
<proteinExistence type="predicted"/>
<reference evidence="1 2" key="1">
    <citation type="submission" date="2016-10" db="EMBL/GenBank/DDBJ databases">
        <authorList>
            <person name="de Groot N.N."/>
        </authorList>
    </citation>
    <scope>NUCLEOTIDE SEQUENCE [LARGE SCALE GENOMIC DNA]</scope>
    <source>
        <strain evidence="1 2">DSM 45610</strain>
    </source>
</reference>